<organism evidence="3 4">
    <name type="scientific">Zostera marina</name>
    <name type="common">Eelgrass</name>
    <dbReference type="NCBI Taxonomy" id="29655"/>
    <lineage>
        <taxon>Eukaryota</taxon>
        <taxon>Viridiplantae</taxon>
        <taxon>Streptophyta</taxon>
        <taxon>Embryophyta</taxon>
        <taxon>Tracheophyta</taxon>
        <taxon>Spermatophyta</taxon>
        <taxon>Magnoliopsida</taxon>
        <taxon>Liliopsida</taxon>
        <taxon>Zosteraceae</taxon>
        <taxon>Zostera</taxon>
    </lineage>
</organism>
<name>A0A0K9PS99_ZOSMR</name>
<keyword evidence="4" id="KW-1185">Reference proteome</keyword>
<dbReference type="GO" id="GO:0008233">
    <property type="term" value="F:peptidase activity"/>
    <property type="evidence" value="ECO:0007669"/>
    <property type="project" value="UniProtKB-KW"/>
</dbReference>
<dbReference type="Gene3D" id="3.30.1390.10">
    <property type="match status" value="1"/>
</dbReference>
<dbReference type="InterPro" id="IPR014719">
    <property type="entry name" value="Ribosomal_bL12_C/ClpS-like"/>
</dbReference>
<evidence type="ECO:0000256" key="1">
    <source>
        <dbReference type="SAM" id="SignalP"/>
    </source>
</evidence>
<feature type="chain" id="PRO_5005527833" evidence="1">
    <location>
        <begin position="18"/>
        <end position="177"/>
    </location>
</feature>
<feature type="domain" description="Adaptor protein ClpS core" evidence="2">
    <location>
        <begin position="98"/>
        <end position="164"/>
    </location>
</feature>
<dbReference type="InterPro" id="IPR003769">
    <property type="entry name" value="ClpS_core"/>
</dbReference>
<evidence type="ECO:0000259" key="2">
    <source>
        <dbReference type="Pfam" id="PF02617"/>
    </source>
</evidence>
<keyword evidence="3" id="KW-0645">Protease</keyword>
<dbReference type="GO" id="GO:0030163">
    <property type="term" value="P:protein catabolic process"/>
    <property type="evidence" value="ECO:0007669"/>
    <property type="project" value="InterPro"/>
</dbReference>
<dbReference type="AlphaFoldDB" id="A0A0K9PS99"/>
<reference evidence="4" key="1">
    <citation type="journal article" date="2016" name="Nature">
        <title>The genome of the seagrass Zostera marina reveals angiosperm adaptation to the sea.</title>
        <authorList>
            <person name="Olsen J.L."/>
            <person name="Rouze P."/>
            <person name="Verhelst B."/>
            <person name="Lin Y.-C."/>
            <person name="Bayer T."/>
            <person name="Collen J."/>
            <person name="Dattolo E."/>
            <person name="De Paoli E."/>
            <person name="Dittami S."/>
            <person name="Maumus F."/>
            <person name="Michel G."/>
            <person name="Kersting A."/>
            <person name="Lauritano C."/>
            <person name="Lohaus R."/>
            <person name="Toepel M."/>
            <person name="Tonon T."/>
            <person name="Vanneste K."/>
            <person name="Amirebrahimi M."/>
            <person name="Brakel J."/>
            <person name="Bostroem C."/>
            <person name="Chovatia M."/>
            <person name="Grimwood J."/>
            <person name="Jenkins J.W."/>
            <person name="Jueterbock A."/>
            <person name="Mraz A."/>
            <person name="Stam W.T."/>
            <person name="Tice H."/>
            <person name="Bornberg-Bauer E."/>
            <person name="Green P.J."/>
            <person name="Pearson G.A."/>
            <person name="Procaccini G."/>
            <person name="Duarte C.M."/>
            <person name="Schmutz J."/>
            <person name="Reusch T.B.H."/>
            <person name="Van de Peer Y."/>
        </authorList>
    </citation>
    <scope>NUCLEOTIDE SEQUENCE [LARGE SCALE GENOMIC DNA]</scope>
    <source>
        <strain evidence="4">cv. Finnish</strain>
    </source>
</reference>
<evidence type="ECO:0000313" key="3">
    <source>
        <dbReference type="EMBL" id="KMZ71861.1"/>
    </source>
</evidence>
<feature type="signal peptide" evidence="1">
    <location>
        <begin position="1"/>
        <end position="17"/>
    </location>
</feature>
<proteinExistence type="predicted"/>
<dbReference type="InterPro" id="IPR022935">
    <property type="entry name" value="ClpS"/>
</dbReference>
<evidence type="ECO:0000313" key="4">
    <source>
        <dbReference type="Proteomes" id="UP000036987"/>
    </source>
</evidence>
<accession>A0A0K9PS99</accession>
<comment type="caution">
    <text evidence="3">The sequence shown here is derived from an EMBL/GenBank/DDBJ whole genome shotgun (WGS) entry which is preliminary data.</text>
</comment>
<dbReference type="OMA" id="KHERFTG"/>
<dbReference type="GO" id="GO:0006508">
    <property type="term" value="P:proteolysis"/>
    <property type="evidence" value="ECO:0007669"/>
    <property type="project" value="UniProtKB-KW"/>
</dbReference>
<protein>
    <submittedName>
        <fullName evidence="3">ATP-dependent Clp protease adapter protein ClpS</fullName>
    </submittedName>
</protein>
<gene>
    <name evidence="3" type="ORF">ZOSMA_173G00110</name>
</gene>
<dbReference type="OrthoDB" id="2015242at2759"/>
<dbReference type="PANTHER" id="PTHR33473:SF13">
    <property type="entry name" value="ATP-DEPENDENT CLP PROTEASE ADAPTER PROTEIN CLPS2, CHLOROPLASTIC"/>
    <property type="match status" value="1"/>
</dbReference>
<dbReference type="Proteomes" id="UP000036987">
    <property type="component" value="Unassembled WGS sequence"/>
</dbReference>
<keyword evidence="3" id="KW-0378">Hydrolase</keyword>
<keyword evidence="1" id="KW-0732">Signal</keyword>
<dbReference type="PANTHER" id="PTHR33473">
    <property type="entry name" value="ATP-DEPENDENT CLP PROTEASE ADAPTER PROTEIN CLPS1, CHLOROPLASTIC"/>
    <property type="match status" value="1"/>
</dbReference>
<dbReference type="EMBL" id="LFYR01000653">
    <property type="protein sequence ID" value="KMZ71861.1"/>
    <property type="molecule type" value="Genomic_DNA"/>
</dbReference>
<dbReference type="Pfam" id="PF02617">
    <property type="entry name" value="ClpS"/>
    <property type="match status" value="1"/>
</dbReference>
<dbReference type="SUPFAM" id="SSF54736">
    <property type="entry name" value="ClpS-like"/>
    <property type="match status" value="1"/>
</dbReference>
<sequence length="177" mass="19660">MALTLLLSTVLVPPIGSLKAKIASSFCSVKMKRRPELAIRMKELDFSRFGNLRSFRSGGTGVLERPSFDQSLNDPSPQAEAGGDIGRFRDAKVTGWGDSYRVLLIDDPVHNEDLVERTLPQVVPSLTQEDARKLFHESRQNGLAIVIVAVKEHAEFYCEMMKKKGLRSAIENDSNAN</sequence>